<dbReference type="RefSeq" id="XP_016583030.1">
    <property type="nucleotide sequence ID" value="XM_016731565.1"/>
</dbReference>
<feature type="region of interest" description="Disordered" evidence="1">
    <location>
        <begin position="1443"/>
        <end position="1735"/>
    </location>
</feature>
<gene>
    <name evidence="4" type="ORF">SPSK_04800</name>
</gene>
<dbReference type="SMART" id="SM00233">
    <property type="entry name" value="PH"/>
    <property type="match status" value="1"/>
</dbReference>
<feature type="compositionally biased region" description="Polar residues" evidence="1">
    <location>
        <begin position="1222"/>
        <end position="1235"/>
    </location>
</feature>
<feature type="compositionally biased region" description="Low complexity" evidence="1">
    <location>
        <begin position="453"/>
        <end position="465"/>
    </location>
</feature>
<feature type="domain" description="PH" evidence="2">
    <location>
        <begin position="850"/>
        <end position="979"/>
    </location>
</feature>
<proteinExistence type="predicted"/>
<dbReference type="PANTHER" id="PTHR10663:SF405">
    <property type="entry name" value="ARF GUANINE NUCLEOTIDE EXCHANGE FACTOR SYT1"/>
    <property type="match status" value="1"/>
</dbReference>
<feature type="compositionally biased region" description="Polar residues" evidence="1">
    <location>
        <begin position="1365"/>
        <end position="1377"/>
    </location>
</feature>
<feature type="compositionally biased region" description="Acidic residues" evidence="1">
    <location>
        <begin position="1312"/>
        <end position="1321"/>
    </location>
</feature>
<reference evidence="4 5" key="2">
    <citation type="journal article" date="2015" name="Eukaryot. Cell">
        <title>Asexual propagation of a virulent clone complex in a human and feline outbreak of sporotrichosis.</title>
        <authorList>
            <person name="Teixeira Mde M."/>
            <person name="Rodrigues A.M."/>
            <person name="Tsui C.K."/>
            <person name="de Almeida L.G."/>
            <person name="Van Diepeningen A.D."/>
            <person name="van den Ende B.G."/>
            <person name="Fernandes G.F."/>
            <person name="Kano R."/>
            <person name="Hamelin R.C."/>
            <person name="Lopes-Bezerra L.M."/>
            <person name="Vasconcelos A.T."/>
            <person name="de Hoog S."/>
            <person name="de Camargo Z.P."/>
            <person name="Felipe M.S."/>
        </authorList>
    </citation>
    <scope>NUCLEOTIDE SEQUENCE [LARGE SCALE GENOMIC DNA]</scope>
    <source>
        <strain evidence="4 5">1099-18</strain>
    </source>
</reference>
<feature type="compositionally biased region" description="Low complexity" evidence="1">
    <location>
        <begin position="1196"/>
        <end position="1207"/>
    </location>
</feature>
<dbReference type="GO" id="GO:0005085">
    <property type="term" value="F:guanyl-nucleotide exchange factor activity"/>
    <property type="evidence" value="ECO:0007669"/>
    <property type="project" value="InterPro"/>
</dbReference>
<feature type="compositionally biased region" description="Polar residues" evidence="1">
    <location>
        <begin position="513"/>
        <end position="523"/>
    </location>
</feature>
<dbReference type="InterPro" id="IPR011993">
    <property type="entry name" value="PH-like_dom_sf"/>
</dbReference>
<feature type="compositionally biased region" description="Polar residues" evidence="1">
    <location>
        <begin position="1183"/>
        <end position="1195"/>
    </location>
</feature>
<dbReference type="SUPFAM" id="SSF50729">
    <property type="entry name" value="PH domain-like"/>
    <property type="match status" value="1"/>
</dbReference>
<dbReference type="GeneID" id="27666842"/>
<dbReference type="InterPro" id="IPR035999">
    <property type="entry name" value="Sec7_dom_sf"/>
</dbReference>
<dbReference type="VEuPathDB" id="FungiDB:SPSK_04800"/>
<dbReference type="InterPro" id="IPR001849">
    <property type="entry name" value="PH_domain"/>
</dbReference>
<evidence type="ECO:0000259" key="2">
    <source>
        <dbReference type="PROSITE" id="PS50003"/>
    </source>
</evidence>
<dbReference type="FunFam" id="1.10.1000.11:FF:000002">
    <property type="entry name" value="Cytohesin 1"/>
    <property type="match status" value="1"/>
</dbReference>
<feature type="region of interest" description="Disordered" evidence="1">
    <location>
        <begin position="1165"/>
        <end position="1235"/>
    </location>
</feature>
<dbReference type="Pfam" id="PF00169">
    <property type="entry name" value="PH"/>
    <property type="match status" value="1"/>
</dbReference>
<evidence type="ECO:0000256" key="1">
    <source>
        <dbReference type="SAM" id="MobiDB-lite"/>
    </source>
</evidence>
<dbReference type="GO" id="GO:0032012">
    <property type="term" value="P:regulation of ARF protein signal transduction"/>
    <property type="evidence" value="ECO:0007669"/>
    <property type="project" value="InterPro"/>
</dbReference>
<comment type="caution">
    <text evidence="4">The sequence shown here is derived from an EMBL/GenBank/DDBJ whole genome shotgun (WGS) entry which is preliminary data.</text>
</comment>
<dbReference type="Proteomes" id="UP000033710">
    <property type="component" value="Unassembled WGS sequence"/>
</dbReference>
<feature type="region of interest" description="Disordered" evidence="1">
    <location>
        <begin position="1270"/>
        <end position="1321"/>
    </location>
</feature>
<feature type="compositionally biased region" description="Polar residues" evidence="1">
    <location>
        <begin position="1524"/>
        <end position="1535"/>
    </location>
</feature>
<feature type="region of interest" description="Disordered" evidence="1">
    <location>
        <begin position="276"/>
        <end position="523"/>
    </location>
</feature>
<feature type="compositionally biased region" description="Low complexity" evidence="1">
    <location>
        <begin position="90"/>
        <end position="109"/>
    </location>
</feature>
<dbReference type="InterPro" id="IPR000904">
    <property type="entry name" value="Sec7_dom"/>
</dbReference>
<feature type="compositionally biased region" description="Low complexity" evidence="1">
    <location>
        <begin position="317"/>
        <end position="341"/>
    </location>
</feature>
<dbReference type="Gene3D" id="1.10.1000.11">
    <property type="entry name" value="Arf Nucleotide-binding Site Opener,domain 2"/>
    <property type="match status" value="1"/>
</dbReference>
<dbReference type="KEGG" id="ssck:SPSK_04800"/>
<feature type="compositionally biased region" description="Low complexity" evidence="1">
    <location>
        <begin position="1463"/>
        <end position="1474"/>
    </location>
</feature>
<dbReference type="PROSITE" id="PS50003">
    <property type="entry name" value="PH_DOMAIN"/>
    <property type="match status" value="1"/>
</dbReference>
<dbReference type="PROSITE" id="PS50190">
    <property type="entry name" value="SEC7"/>
    <property type="match status" value="1"/>
</dbReference>
<accession>A0A0F2LU11</accession>
<feature type="compositionally biased region" description="Gly residues" evidence="1">
    <location>
        <begin position="402"/>
        <end position="413"/>
    </location>
</feature>
<feature type="region of interest" description="Disordered" evidence="1">
    <location>
        <begin position="224"/>
        <end position="250"/>
    </location>
</feature>
<feature type="compositionally biased region" description="Low complexity" evidence="1">
    <location>
        <begin position="1512"/>
        <end position="1523"/>
    </location>
</feature>
<dbReference type="InterPro" id="IPR023394">
    <property type="entry name" value="Sec7_C_sf"/>
</dbReference>
<dbReference type="EMBL" id="AXCR01000012">
    <property type="protein sequence ID" value="KJR80354.1"/>
    <property type="molecule type" value="Genomic_DNA"/>
</dbReference>
<feature type="compositionally biased region" description="Low complexity" evidence="1">
    <location>
        <begin position="1270"/>
        <end position="1279"/>
    </location>
</feature>
<evidence type="ECO:0000313" key="5">
    <source>
        <dbReference type="Proteomes" id="UP000033710"/>
    </source>
</evidence>
<dbReference type="SMART" id="SM00222">
    <property type="entry name" value="Sec7"/>
    <property type="match status" value="1"/>
</dbReference>
<evidence type="ECO:0000259" key="3">
    <source>
        <dbReference type="PROSITE" id="PS50190"/>
    </source>
</evidence>
<protein>
    <submittedName>
        <fullName evidence="4">Sec7 domain containing protein</fullName>
    </submittedName>
</protein>
<dbReference type="CDD" id="cd00171">
    <property type="entry name" value="Sec7"/>
    <property type="match status" value="1"/>
</dbReference>
<reference evidence="4 5" key="1">
    <citation type="journal article" date="2014" name="BMC Genomics">
        <title>Comparative genomics of the major fungal agents of human and animal Sporotrichosis: Sporothrix schenckii and Sporothrix brasiliensis.</title>
        <authorList>
            <person name="Teixeira M.M."/>
            <person name="de Almeida L.G."/>
            <person name="Kubitschek-Barreira P."/>
            <person name="Alves F.L."/>
            <person name="Kioshima E.S."/>
            <person name="Abadio A.K."/>
            <person name="Fernandes L."/>
            <person name="Derengowski L.S."/>
            <person name="Ferreira K.S."/>
            <person name="Souza R.C."/>
            <person name="Ruiz J.C."/>
            <person name="de Andrade N.C."/>
            <person name="Paes H.C."/>
            <person name="Nicola A.M."/>
            <person name="Albuquerque P."/>
            <person name="Gerber A.L."/>
            <person name="Martins V.P."/>
            <person name="Peconick L.D."/>
            <person name="Neto A.V."/>
            <person name="Chaucanez C.B."/>
            <person name="Silva P.A."/>
            <person name="Cunha O.L."/>
            <person name="de Oliveira F.F."/>
            <person name="dos Santos T.C."/>
            <person name="Barros A.L."/>
            <person name="Soares M.A."/>
            <person name="de Oliveira L.M."/>
            <person name="Marini M.M."/>
            <person name="Villalobos-Duno H."/>
            <person name="Cunha M.M."/>
            <person name="de Hoog S."/>
            <person name="da Silveira J.F."/>
            <person name="Henrissat B."/>
            <person name="Nino-Vega G.A."/>
            <person name="Cisalpino P.S."/>
            <person name="Mora-Montes H.M."/>
            <person name="Almeida S.R."/>
            <person name="Stajich J.E."/>
            <person name="Lopes-Bezerra L.M."/>
            <person name="Vasconcelos A.T."/>
            <person name="Felipe M.S."/>
        </authorList>
    </citation>
    <scope>NUCLEOTIDE SEQUENCE [LARGE SCALE GENOMIC DNA]</scope>
    <source>
        <strain evidence="4 5">1099-18</strain>
    </source>
</reference>
<feature type="compositionally biased region" description="Polar residues" evidence="1">
    <location>
        <begin position="1295"/>
        <end position="1311"/>
    </location>
</feature>
<feature type="compositionally biased region" description="Low complexity" evidence="1">
    <location>
        <begin position="1337"/>
        <end position="1348"/>
    </location>
</feature>
<dbReference type="Pfam" id="PF01369">
    <property type="entry name" value="Sec7"/>
    <property type="match status" value="1"/>
</dbReference>
<feature type="region of interest" description="Disordered" evidence="1">
    <location>
        <begin position="173"/>
        <end position="192"/>
    </location>
</feature>
<feature type="region of interest" description="Disordered" evidence="1">
    <location>
        <begin position="535"/>
        <end position="567"/>
    </location>
</feature>
<organism evidence="4 5">
    <name type="scientific">Sporothrix schenckii 1099-18</name>
    <dbReference type="NCBI Taxonomy" id="1397361"/>
    <lineage>
        <taxon>Eukaryota</taxon>
        <taxon>Fungi</taxon>
        <taxon>Dikarya</taxon>
        <taxon>Ascomycota</taxon>
        <taxon>Pezizomycotina</taxon>
        <taxon>Sordariomycetes</taxon>
        <taxon>Sordariomycetidae</taxon>
        <taxon>Ophiostomatales</taxon>
        <taxon>Ophiostomataceae</taxon>
        <taxon>Sporothrix</taxon>
    </lineage>
</organism>
<name>A0A0F2LU11_SPOSC</name>
<feature type="compositionally biased region" description="Polar residues" evidence="1">
    <location>
        <begin position="551"/>
        <end position="562"/>
    </location>
</feature>
<dbReference type="SUPFAM" id="SSF48425">
    <property type="entry name" value="Sec7 domain"/>
    <property type="match status" value="1"/>
</dbReference>
<feature type="domain" description="SEC7" evidence="3">
    <location>
        <begin position="531"/>
        <end position="723"/>
    </location>
</feature>
<feature type="region of interest" description="Disordered" evidence="1">
    <location>
        <begin position="90"/>
        <end position="156"/>
    </location>
</feature>
<feature type="compositionally biased region" description="Polar residues" evidence="1">
    <location>
        <begin position="1490"/>
        <end position="1509"/>
    </location>
</feature>
<dbReference type="OrthoDB" id="430364at2759"/>
<feature type="compositionally biased region" description="Acidic residues" evidence="1">
    <location>
        <begin position="1652"/>
        <end position="1677"/>
    </location>
</feature>
<feature type="compositionally biased region" description="Low complexity" evidence="1">
    <location>
        <begin position="1554"/>
        <end position="1563"/>
    </location>
</feature>
<dbReference type="Gene3D" id="2.30.29.30">
    <property type="entry name" value="Pleckstrin-homology domain (PH domain)/Phosphotyrosine-binding domain (PTB)"/>
    <property type="match status" value="1"/>
</dbReference>
<feature type="region of interest" description="Disordered" evidence="1">
    <location>
        <begin position="1337"/>
        <end position="1424"/>
    </location>
</feature>
<dbReference type="PANTHER" id="PTHR10663">
    <property type="entry name" value="GUANYL-NUCLEOTIDE EXCHANGE FACTOR"/>
    <property type="match status" value="1"/>
</dbReference>
<feature type="compositionally biased region" description="Polar residues" evidence="1">
    <location>
        <begin position="1681"/>
        <end position="1691"/>
    </location>
</feature>
<feature type="compositionally biased region" description="Low complexity" evidence="1">
    <location>
        <begin position="1701"/>
        <end position="1716"/>
    </location>
</feature>
<feature type="region of interest" description="Disordered" evidence="1">
    <location>
        <begin position="29"/>
        <end position="54"/>
    </location>
</feature>
<feature type="compositionally biased region" description="Basic and acidic residues" evidence="1">
    <location>
        <begin position="499"/>
        <end position="509"/>
    </location>
</feature>
<sequence length="1735" mass="188144">MPFLRRRGVMASESDMRRHTSIFNLPLSAPKLPQQQQPPLPEASLPRPDLATTQSEPVVKLLGDPVAASSASDDLGNAVSAAGTAAAISVTQPSTPATPATPATPSNPAMLPPSTPPFNGRHNSSAREDTRGAVSIDSDYLGRPDSPPIQEQTPKHRRFSLLRFRNASDSQLAARARQQAHAEEAIPPIPHPPEIIMTAPTFELGAAPQKRQNRMKLPNLARKSSDLPRINDGEEPVGRMSNTFGSWSRRERRKSMIAPLKSHGKQPAVAFDESAIVQQQQQQQQPNPQGHSPPEYGDEAGTTLALPVNRLSESSRSDGSSGDRVYGSTTTTTHTVSTTTTFFRLSRRRKNSNPPSLFPISHLPQKGQPTTPIEGAISENSTDIDALNSKPPPPRAPSRGVGAFGRGGLGGLGVEEQDTPTQSRPVSQRHGASTPPRGLAPSPAMALFHKGNPSPASAFFRPSSRNSGHSSPTRSIPGAPGPLGRGRSSTMSSVGRDSVAGRESVDEHLTPPTLRSSSSATGRKSFSDLLGLSRLRQNSEPNRQGALTPVTPCSSTSKNNSLHLPRDSFVLPERREDDTPAKYLARLEEVVSRSVIGSALSKSSDPFSQAVLRSYMRSFKFFTDPMDMAIRKLLMDAELPRETQHIDRFLQAFANRYHECNPGIFSTPDQAYFIAFSLLILHTDVFNKNNKHKMQKSDYQKNTRGEGIFDEILEVFYDNITYTPFIHVEDDIDINGERIVAHKAKRKNILPNGGLDIAKKSSKEPIDPYTLIIDDKLDILRPNLKDVMQLDDPYSYLGTAKSLNMKELQTTFFRTGVLQIVSARSRPDAFMTEKTVTNPQEAHPGIVDIKITKVGLLWRKDAKKKKTRSPWQEWGAILTGAQLYFFRNTSWVKNLMHQYETHIKHGHDGIPIIFKPPLEEFKPDGLMSTNGAVALLDSSYKKHKHAFTYVSHGGVEEILLADNEDEMNDWLAKLNYAAAFRTSGVRMRGVVGGFYEGQDRRAIRRVGSDDGQSVQTPTGEVTITRSRIDHKMAHDILAARRDIMVQKMEDANQKLDEQGKRLEVQLRNSRHLQILAPIQPKTREQMLISAARMDTQLKMTRMTMWRLKCHKDILEMDLDDERQLALDPEHALESGAAFAGIIGVSPATSGMVALNSGALSSAVDKPAQLHSQHAQLHREESKASTSSTVLPRSPTSAARRGSLASGSIGSGGAATGPVAPDSPTSDDVFQTPPTSATGAAFFQHKHQTSSDVAAAGLDFTSLRKASVSSAMSSGPSIAATPPRAVRSLHSAHESIPSSSKQAGPTSAAQNEDNVDPNDVDADEHSLLQKTGLLESVATSTSGSASGAGKNKPVGLEDTGSIPYDSKQQYTPEASQPSQHDKNKIRRSLQRTLREGAGHLSTRGRKPKDASTTGGQEEAADEPIILERGTGSFVVHGKKASVINFGGDFSSILPPDERLRQRKQQQQQEQQQQQHQQRRQSQHSQRLPTVPDSTSQSTAAVVQQPSTGQDDASLLSSSNGGENSIHNGSTDNNQFGIHSDSRVAMFQDRERRESAASASTATARSFRELHRKYSSVRAASRSSTGGKALVSDDDESEAAVSNSEGRHTPLPLGPDEAGSNDRERKRKKYLSGVGEASGSEEERRAVAANVAPDSDDSIDGDDDDDDESNNGDAVDAEEFLSVPSSAAAQAQFFTPDPPASPASPASPALPLQAPESADATDAEEPGPSRKLQAVQV</sequence>
<evidence type="ECO:0000313" key="4">
    <source>
        <dbReference type="EMBL" id="KJR80354.1"/>
    </source>
</evidence>